<dbReference type="OrthoDB" id="67700at2759"/>
<dbReference type="InterPro" id="IPR035892">
    <property type="entry name" value="C2_domain_sf"/>
</dbReference>
<organism evidence="2 3">
    <name type="scientific">Clytia hemisphaerica</name>
    <dbReference type="NCBI Taxonomy" id="252671"/>
    <lineage>
        <taxon>Eukaryota</taxon>
        <taxon>Metazoa</taxon>
        <taxon>Cnidaria</taxon>
        <taxon>Hydrozoa</taxon>
        <taxon>Hydroidolina</taxon>
        <taxon>Leptothecata</taxon>
        <taxon>Obeliida</taxon>
        <taxon>Clytiidae</taxon>
        <taxon>Clytia</taxon>
    </lineage>
</organism>
<dbReference type="GO" id="GO:0005543">
    <property type="term" value="F:phospholipid binding"/>
    <property type="evidence" value="ECO:0007669"/>
    <property type="project" value="TreeGrafter"/>
</dbReference>
<dbReference type="Proteomes" id="UP000594262">
    <property type="component" value="Unplaced"/>
</dbReference>
<feature type="region of interest" description="Disordered" evidence="1">
    <location>
        <begin position="52"/>
        <end position="97"/>
    </location>
</feature>
<evidence type="ECO:0000256" key="1">
    <source>
        <dbReference type="SAM" id="MobiDB-lite"/>
    </source>
</evidence>
<proteinExistence type="predicted"/>
<dbReference type="GeneID" id="136824047"/>
<dbReference type="PANTHER" id="PTHR46129:SF2">
    <property type="entry name" value="SYNAPTOTAGMIN 14, ISOFORM D"/>
    <property type="match status" value="1"/>
</dbReference>
<dbReference type="AlphaFoldDB" id="A0A7M5X5E0"/>
<sequence>MQHVLLLEKNVSSLFGMGRDQQDKDAVSASDTTLLSTAASTNASELVEFDTSSMQNGTNSNNKYHHPRTGSGGRYVNISQNESPSRFAPGRGAMDGRMDGRMVNEGRSYNSSAREEEVLSLYRYDMQGSPIPFSDHSTDGESGISDAYKTLMKRDYCSLRNGYSSYSASSTPSRIVNRYSSPIEGKDVPYTCALDINLDYTVHVGKLAIYLKQIRFNLNRIEEFVLDGARIRGKVKCCLMNPNKSQKSTSNIFEAVRRNKRVIYADLDDNLVFYLFPKNELPSMTLSFKVTICKKLFREFTIGENFVKLGSLDLNAEMLPTTVTFGETLTTEKRTRSLQPVVLPKSEKLEILLSLEYNVPSAKLIVNIDQTTKLDELRYESKREIIFQAELVSPTCECVQRKTTFLRISEDNPGSNKPFEFDLPQEDLLLNTLMLSVSYSATRWLQQEKIGWIAFGRNCSGQVEAEHWDMMISQSSLNEPAVQWHCLCECPDVNKSHTLLTRVFK</sequence>
<protein>
    <submittedName>
        <fullName evidence="2">Uncharacterized protein</fullName>
    </submittedName>
</protein>
<dbReference type="PANTHER" id="PTHR46129">
    <property type="entry name" value="SYNAPTOTAGMIN 14, ISOFORM D"/>
    <property type="match status" value="1"/>
</dbReference>
<feature type="compositionally biased region" description="Polar residues" evidence="1">
    <location>
        <begin position="52"/>
        <end position="62"/>
    </location>
</feature>
<evidence type="ECO:0000313" key="3">
    <source>
        <dbReference type="Proteomes" id="UP000594262"/>
    </source>
</evidence>
<evidence type="ECO:0000313" key="2">
    <source>
        <dbReference type="EnsemblMetazoa" id="CLYHEMP018087.1"/>
    </source>
</evidence>
<dbReference type="EnsemblMetazoa" id="CLYHEMT018087.1">
    <property type="protein sequence ID" value="CLYHEMP018087.1"/>
    <property type="gene ID" value="CLYHEMG018087"/>
</dbReference>
<dbReference type="Gene3D" id="2.60.40.150">
    <property type="entry name" value="C2 domain"/>
    <property type="match status" value="1"/>
</dbReference>
<reference evidence="2" key="1">
    <citation type="submission" date="2021-01" db="UniProtKB">
        <authorList>
            <consortium name="EnsemblMetazoa"/>
        </authorList>
    </citation>
    <scope>IDENTIFICATION</scope>
</reference>
<dbReference type="RefSeq" id="XP_066936302.1">
    <property type="nucleotide sequence ID" value="XM_067080201.1"/>
</dbReference>
<name>A0A7M5X5E0_9CNID</name>
<keyword evidence="3" id="KW-1185">Reference proteome</keyword>
<accession>A0A7M5X5E0</accession>
<dbReference type="InterPro" id="IPR043541">
    <property type="entry name" value="SYT14/14L/16"/>
</dbReference>